<keyword evidence="2" id="KW-1185">Reference proteome</keyword>
<reference evidence="1 2" key="1">
    <citation type="journal article" date="2015" name="Genome Biol. Evol.">
        <title>The genome of winter moth (Operophtera brumata) provides a genomic perspective on sexual dimorphism and phenology.</title>
        <authorList>
            <person name="Derks M.F."/>
            <person name="Smit S."/>
            <person name="Salis L."/>
            <person name="Schijlen E."/>
            <person name="Bossers A."/>
            <person name="Mateman C."/>
            <person name="Pijl A.S."/>
            <person name="de Ridder D."/>
            <person name="Groenen M.A."/>
            <person name="Visser M.E."/>
            <person name="Megens H.J."/>
        </authorList>
    </citation>
    <scope>NUCLEOTIDE SEQUENCE [LARGE SCALE GENOMIC DNA]</scope>
    <source>
        <strain evidence="1">WM2013NL</strain>
        <tissue evidence="1">Head and thorax</tissue>
    </source>
</reference>
<evidence type="ECO:0000313" key="2">
    <source>
        <dbReference type="Proteomes" id="UP000037510"/>
    </source>
</evidence>
<sequence>MTKRHADKTKDESCMQFYDQLKSPFGRAGDKYCSGDSAKYDDCQPEYMAEEFCKALMNFYNKLELENNKYKTSQAAGSLRSRQYYTHRQFPRRLLCALHTVRDQLSVRGKPVDALRQADTVSMNQPAVSAVDSTTRIDSSKELAVCSARREGPTLRAREAR</sequence>
<name>A0A0L7KWS1_OPEBR</name>
<dbReference type="STRING" id="104452.A0A0L7KWS1"/>
<gene>
    <name evidence="1" type="ORF">OBRU01_19697</name>
</gene>
<organism evidence="1 2">
    <name type="scientific">Operophtera brumata</name>
    <name type="common">Winter moth</name>
    <name type="synonym">Phalaena brumata</name>
    <dbReference type="NCBI Taxonomy" id="104452"/>
    <lineage>
        <taxon>Eukaryota</taxon>
        <taxon>Metazoa</taxon>
        <taxon>Ecdysozoa</taxon>
        <taxon>Arthropoda</taxon>
        <taxon>Hexapoda</taxon>
        <taxon>Insecta</taxon>
        <taxon>Pterygota</taxon>
        <taxon>Neoptera</taxon>
        <taxon>Endopterygota</taxon>
        <taxon>Lepidoptera</taxon>
        <taxon>Glossata</taxon>
        <taxon>Ditrysia</taxon>
        <taxon>Geometroidea</taxon>
        <taxon>Geometridae</taxon>
        <taxon>Larentiinae</taxon>
        <taxon>Operophtera</taxon>
    </lineage>
</organism>
<accession>A0A0L7KWS1</accession>
<protein>
    <submittedName>
        <fullName evidence="1">Cytochrome P450</fullName>
    </submittedName>
</protein>
<proteinExistence type="predicted"/>
<dbReference type="EMBL" id="JTDY01004981">
    <property type="protein sequence ID" value="KOB67516.1"/>
    <property type="molecule type" value="Genomic_DNA"/>
</dbReference>
<comment type="caution">
    <text evidence="1">The sequence shown here is derived from an EMBL/GenBank/DDBJ whole genome shotgun (WGS) entry which is preliminary data.</text>
</comment>
<dbReference type="Proteomes" id="UP000037510">
    <property type="component" value="Unassembled WGS sequence"/>
</dbReference>
<evidence type="ECO:0000313" key="1">
    <source>
        <dbReference type="EMBL" id="KOB67516.1"/>
    </source>
</evidence>
<dbReference type="AlphaFoldDB" id="A0A0L7KWS1"/>